<keyword evidence="5" id="KW-1185">Reference proteome</keyword>
<dbReference type="InterPro" id="IPR029045">
    <property type="entry name" value="ClpP/crotonase-like_dom_sf"/>
</dbReference>
<evidence type="ECO:0000313" key="5">
    <source>
        <dbReference type="Proteomes" id="UP001501821"/>
    </source>
</evidence>
<dbReference type="InterPro" id="IPR011763">
    <property type="entry name" value="COA_CT_C"/>
</dbReference>
<dbReference type="PROSITE" id="PS50989">
    <property type="entry name" value="COA_CT_CTER"/>
    <property type="match status" value="1"/>
</dbReference>
<dbReference type="SUPFAM" id="SSF52096">
    <property type="entry name" value="ClpP/crotonase"/>
    <property type="match status" value="2"/>
</dbReference>
<comment type="caution">
    <text evidence="4">The sequence shown here is derived from an EMBL/GenBank/DDBJ whole genome shotgun (WGS) entry which is preliminary data.</text>
</comment>
<reference evidence="5" key="1">
    <citation type="journal article" date="2019" name="Int. J. Syst. Evol. Microbiol.">
        <title>The Global Catalogue of Microorganisms (GCM) 10K type strain sequencing project: providing services to taxonomists for standard genome sequencing and annotation.</title>
        <authorList>
            <consortium name="The Broad Institute Genomics Platform"/>
            <consortium name="The Broad Institute Genome Sequencing Center for Infectious Disease"/>
            <person name="Wu L."/>
            <person name="Ma J."/>
        </authorList>
    </citation>
    <scope>NUCLEOTIDE SEQUENCE [LARGE SCALE GENOMIC DNA]</scope>
    <source>
        <strain evidence="5">JCM 16953</strain>
    </source>
</reference>
<dbReference type="PANTHER" id="PTHR43842:SF2">
    <property type="entry name" value="PROPIONYL-COA CARBOXYLASE BETA CHAIN, MITOCHONDRIAL"/>
    <property type="match status" value="1"/>
</dbReference>
<sequence length="484" mass="50466">MTATAAAPAPARAAKPPRHEDPRYPLTRLEALFDENSVEIISPGGADSDSGMVAAIGTIAGSHVVAFCSDATVMGGAMGDEGCRVVVDAYHRALTDRVPIIGLWHSGGARLAEGVLSLHAVGRIFQVMTQASGRIPQISVVLGPAAGGAAYGPALTDVVILGPEGRIFVTGPDVVRSVTGEAVDMLRLGGPEPHGRRSGVVHVVAETEREALDEARQVAALLGQQGSLVLDDVEDRDLSSHLPESVKRAYDVHPLVEDLLDEGSVLELHARWAPNVVTALGRLGGRTVGVVANNPLRLGGCLDAQSAEKAARFVRMCDAFGVPLVVVVDVPGYLPGVGQEWDGVVRRGAKLLHAFGECVVPRITLVTRKAYGGAYIAMNARSLGATRVLAWPGAEVAVMGALAAVRILHRRRLAEVPPDSLAKVEAELAAEHEHIAGGADRAVEIGVIDEVVAPAATRSAIARAIADEVQSNGVRRGAHGNIPL</sequence>
<feature type="domain" description="CoA carboxyltransferase N-terminal" evidence="2">
    <location>
        <begin position="1"/>
        <end position="234"/>
    </location>
</feature>
<name>A0ABP7IPE9_9ACTN</name>
<organism evidence="4 5">
    <name type="scientific">Nocardioides panacisoli</name>
    <dbReference type="NCBI Taxonomy" id="627624"/>
    <lineage>
        <taxon>Bacteria</taxon>
        <taxon>Bacillati</taxon>
        <taxon>Actinomycetota</taxon>
        <taxon>Actinomycetes</taxon>
        <taxon>Propionibacteriales</taxon>
        <taxon>Nocardioidaceae</taxon>
        <taxon>Nocardioides</taxon>
    </lineage>
</organism>
<evidence type="ECO:0000256" key="1">
    <source>
        <dbReference type="SAM" id="MobiDB-lite"/>
    </source>
</evidence>
<feature type="compositionally biased region" description="Low complexity" evidence="1">
    <location>
        <begin position="1"/>
        <end position="14"/>
    </location>
</feature>
<dbReference type="Gene3D" id="3.90.226.10">
    <property type="entry name" value="2-enoyl-CoA Hydratase, Chain A, domain 1"/>
    <property type="match status" value="2"/>
</dbReference>
<dbReference type="Proteomes" id="UP001501821">
    <property type="component" value="Unassembled WGS sequence"/>
</dbReference>
<dbReference type="Pfam" id="PF01039">
    <property type="entry name" value="Carboxyl_trans"/>
    <property type="match status" value="1"/>
</dbReference>
<evidence type="ECO:0000259" key="2">
    <source>
        <dbReference type="PROSITE" id="PS50980"/>
    </source>
</evidence>
<dbReference type="InterPro" id="IPR034733">
    <property type="entry name" value="AcCoA_carboxyl_beta"/>
</dbReference>
<protein>
    <submittedName>
        <fullName evidence="4">Acyl-CoA carboxylase subunit beta</fullName>
    </submittedName>
</protein>
<evidence type="ECO:0000313" key="4">
    <source>
        <dbReference type="EMBL" id="GAA3823094.1"/>
    </source>
</evidence>
<dbReference type="RefSeq" id="WP_344776027.1">
    <property type="nucleotide sequence ID" value="NZ_BAABAH010000008.1"/>
</dbReference>
<dbReference type="InterPro" id="IPR011762">
    <property type="entry name" value="COA_CT_N"/>
</dbReference>
<evidence type="ECO:0000259" key="3">
    <source>
        <dbReference type="PROSITE" id="PS50989"/>
    </source>
</evidence>
<feature type="domain" description="CoA carboxyltransferase C-terminal" evidence="3">
    <location>
        <begin position="228"/>
        <end position="471"/>
    </location>
</feature>
<dbReference type="PANTHER" id="PTHR43842">
    <property type="entry name" value="PROPIONYL-COA CARBOXYLASE BETA CHAIN"/>
    <property type="match status" value="1"/>
</dbReference>
<gene>
    <name evidence="4" type="ORF">GCM10022242_25790</name>
</gene>
<proteinExistence type="predicted"/>
<dbReference type="InterPro" id="IPR051047">
    <property type="entry name" value="AccD/PCCB"/>
</dbReference>
<dbReference type="PROSITE" id="PS50980">
    <property type="entry name" value="COA_CT_NTER"/>
    <property type="match status" value="1"/>
</dbReference>
<feature type="region of interest" description="Disordered" evidence="1">
    <location>
        <begin position="1"/>
        <end position="24"/>
    </location>
</feature>
<dbReference type="EMBL" id="BAABAH010000008">
    <property type="protein sequence ID" value="GAA3823094.1"/>
    <property type="molecule type" value="Genomic_DNA"/>
</dbReference>
<accession>A0ABP7IPE9</accession>